<evidence type="ECO:0000313" key="2">
    <source>
        <dbReference type="Proteomes" id="UP000590740"/>
    </source>
</evidence>
<keyword evidence="2" id="KW-1185">Reference proteome</keyword>
<organism evidence="1 2">
    <name type="scientific">Prosthecobacter vanneervenii</name>
    <dbReference type="NCBI Taxonomy" id="48466"/>
    <lineage>
        <taxon>Bacteria</taxon>
        <taxon>Pseudomonadati</taxon>
        <taxon>Verrucomicrobiota</taxon>
        <taxon>Verrucomicrobiia</taxon>
        <taxon>Verrucomicrobiales</taxon>
        <taxon>Verrucomicrobiaceae</taxon>
        <taxon>Prosthecobacter</taxon>
    </lineage>
</organism>
<dbReference type="AlphaFoldDB" id="A0A7W7YCC5"/>
<accession>A0A7W7YCC5</accession>
<dbReference type="EMBL" id="JACHIG010000006">
    <property type="protein sequence ID" value="MBB5033601.1"/>
    <property type="molecule type" value="Genomic_DNA"/>
</dbReference>
<comment type="caution">
    <text evidence="1">The sequence shown here is derived from an EMBL/GenBank/DDBJ whole genome shotgun (WGS) entry which is preliminary data.</text>
</comment>
<dbReference type="PROSITE" id="PS51257">
    <property type="entry name" value="PROKAR_LIPOPROTEIN"/>
    <property type="match status" value="1"/>
</dbReference>
<dbReference type="Proteomes" id="UP000590740">
    <property type="component" value="Unassembled WGS sequence"/>
</dbReference>
<gene>
    <name evidence="1" type="ORF">HNQ65_003189</name>
</gene>
<reference evidence="1 2" key="1">
    <citation type="submission" date="2020-08" db="EMBL/GenBank/DDBJ databases">
        <title>Genomic Encyclopedia of Type Strains, Phase IV (KMG-IV): sequencing the most valuable type-strain genomes for metagenomic binning, comparative biology and taxonomic classification.</title>
        <authorList>
            <person name="Goeker M."/>
        </authorList>
    </citation>
    <scope>NUCLEOTIDE SEQUENCE [LARGE SCALE GENOMIC DNA]</scope>
    <source>
        <strain evidence="1 2">DSM 12252</strain>
    </source>
</reference>
<evidence type="ECO:0000313" key="1">
    <source>
        <dbReference type="EMBL" id="MBB5033601.1"/>
    </source>
</evidence>
<proteinExistence type="predicted"/>
<dbReference type="RefSeq" id="WP_184340559.1">
    <property type="nucleotide sequence ID" value="NZ_JACHIG010000006.1"/>
</dbReference>
<name>A0A7W7YCC5_9BACT</name>
<sequence>MRSLSLAVALLSLVLSSCQGPKVKIVFNQLKPGQLEGKTVGVEGMVITAACWPGRYLDGPVLFAAEKGLQHRLKGARFCVIDEAGAVMQEAGPSRPGSDQLDYVFKIMLREDSVTHGVSRWSGGINSKRMTNRRDPGFNAFGGWRGFTGDYSFPYREVTKRTLKAEYTLSDHQTCKIIWRAEVESSDTYVELEGSGSTYRNARTVEREVPLQPLLVALNTAAVKAIRKSRL</sequence>
<protein>
    <recommendedName>
        <fullName evidence="3">Lipoprotein</fullName>
    </recommendedName>
</protein>
<evidence type="ECO:0008006" key="3">
    <source>
        <dbReference type="Google" id="ProtNLM"/>
    </source>
</evidence>